<gene>
    <name evidence="2" type="ORF">KP509_15G073200</name>
</gene>
<evidence type="ECO:0000256" key="1">
    <source>
        <dbReference type="SAM" id="MobiDB-lite"/>
    </source>
</evidence>
<name>A0A8T2T4R3_CERRI</name>
<protein>
    <submittedName>
        <fullName evidence="2">Uncharacterized protein</fullName>
    </submittedName>
</protein>
<organism evidence="2 3">
    <name type="scientific">Ceratopteris richardii</name>
    <name type="common">Triangle waterfern</name>
    <dbReference type="NCBI Taxonomy" id="49495"/>
    <lineage>
        <taxon>Eukaryota</taxon>
        <taxon>Viridiplantae</taxon>
        <taxon>Streptophyta</taxon>
        <taxon>Embryophyta</taxon>
        <taxon>Tracheophyta</taxon>
        <taxon>Polypodiopsida</taxon>
        <taxon>Polypodiidae</taxon>
        <taxon>Polypodiales</taxon>
        <taxon>Pteridineae</taxon>
        <taxon>Pteridaceae</taxon>
        <taxon>Parkerioideae</taxon>
        <taxon>Ceratopteris</taxon>
    </lineage>
</organism>
<accession>A0A8T2T4R3</accession>
<evidence type="ECO:0000313" key="2">
    <source>
        <dbReference type="EMBL" id="KAH7405505.1"/>
    </source>
</evidence>
<evidence type="ECO:0000313" key="3">
    <source>
        <dbReference type="Proteomes" id="UP000825935"/>
    </source>
</evidence>
<dbReference type="Proteomes" id="UP000825935">
    <property type="component" value="Chromosome 15"/>
</dbReference>
<proteinExistence type="predicted"/>
<feature type="region of interest" description="Disordered" evidence="1">
    <location>
        <begin position="64"/>
        <end position="84"/>
    </location>
</feature>
<comment type="caution">
    <text evidence="2">The sequence shown here is derived from an EMBL/GenBank/DDBJ whole genome shotgun (WGS) entry which is preliminary data.</text>
</comment>
<reference evidence="2" key="1">
    <citation type="submission" date="2021-08" db="EMBL/GenBank/DDBJ databases">
        <title>WGS assembly of Ceratopteris richardii.</title>
        <authorList>
            <person name="Marchant D.B."/>
            <person name="Chen G."/>
            <person name="Jenkins J."/>
            <person name="Shu S."/>
            <person name="Leebens-Mack J."/>
            <person name="Grimwood J."/>
            <person name="Schmutz J."/>
            <person name="Soltis P."/>
            <person name="Soltis D."/>
            <person name="Chen Z.-H."/>
        </authorList>
    </citation>
    <scope>NUCLEOTIDE SEQUENCE</scope>
    <source>
        <strain evidence="2">Whitten #5841</strain>
        <tissue evidence="2">Leaf</tissue>
    </source>
</reference>
<keyword evidence="3" id="KW-1185">Reference proteome</keyword>
<dbReference type="AlphaFoldDB" id="A0A8T2T4R3"/>
<dbReference type="EMBL" id="CM035420">
    <property type="protein sequence ID" value="KAH7405505.1"/>
    <property type="molecule type" value="Genomic_DNA"/>
</dbReference>
<sequence length="108" mass="12629">MEPENQDDGRIINEWLDENELVFRSLPQRRRELLRHQHVIPTLRQPLSDITHLISSDVAGTETSSISARTAFPESRTPGRRRRRLNEAIHLTVHPKTKITRLTVSYLR</sequence>